<feature type="compositionally biased region" description="Polar residues" evidence="2">
    <location>
        <begin position="569"/>
        <end position="590"/>
    </location>
</feature>
<feature type="compositionally biased region" description="Polar residues" evidence="2">
    <location>
        <begin position="1"/>
        <end position="10"/>
    </location>
</feature>
<name>A0ABX9WWM0_9GAMM</name>
<feature type="region of interest" description="Disordered" evidence="2">
    <location>
        <begin position="556"/>
        <end position="590"/>
    </location>
</feature>
<reference evidence="4 5" key="1">
    <citation type="submission" date="2018-11" db="EMBL/GenBank/DDBJ databases">
        <title>Characterization of surface water Dickeya isolates.</title>
        <authorList>
            <person name="Van Gijsegem F."/>
            <person name="Pedron J."/>
        </authorList>
    </citation>
    <scope>NUCLEOTIDE SEQUENCE [LARGE SCALE GENOMIC DNA]</scope>
    <source>
        <strain evidence="4 5">FVG10-MFV-A16</strain>
    </source>
</reference>
<evidence type="ECO:0000256" key="2">
    <source>
        <dbReference type="SAM" id="MobiDB-lite"/>
    </source>
</evidence>
<feature type="domain" description="Phage tail tape measure protein" evidence="3">
    <location>
        <begin position="160"/>
        <end position="363"/>
    </location>
</feature>
<keyword evidence="1" id="KW-1188">Viral release from host cell</keyword>
<organism evidence="4 5">
    <name type="scientific">Dickeya undicola</name>
    <dbReference type="NCBI Taxonomy" id="1577887"/>
    <lineage>
        <taxon>Bacteria</taxon>
        <taxon>Pseudomonadati</taxon>
        <taxon>Pseudomonadota</taxon>
        <taxon>Gammaproteobacteria</taxon>
        <taxon>Enterobacterales</taxon>
        <taxon>Pectobacteriaceae</taxon>
        <taxon>Dickeya</taxon>
    </lineage>
</organism>
<evidence type="ECO:0000256" key="1">
    <source>
        <dbReference type="ARBA" id="ARBA00022612"/>
    </source>
</evidence>
<dbReference type="PANTHER" id="PTHR37813:SF1">
    <property type="entry name" value="FELS-2 PROPHAGE PROTEIN"/>
    <property type="match status" value="1"/>
</dbReference>
<dbReference type="Pfam" id="PF10145">
    <property type="entry name" value="PhageMin_Tail"/>
    <property type="match status" value="1"/>
</dbReference>
<sequence length="668" mass="71159">MPKFNFSNILSNAAKQSGKAAKSSSKKAPTSAGESAQGKPTASQSPTSNRQPPAQKKPRGKKSGGNTPDKTGAPKKDPSNSNKDTAPLPEEKKQTGLLGKIRDKVMEKLSSMSPEDLATGTVNSVQKLLEPGYDFSRENASLQASLGLTPNAQAAKYLTAQAKAIADTTPLTHADAVRAQHAIVDLGATEDTVLAVTPTAVTLSQVNQRPINDSAALLMGADRAFQLKNANYAHIGDVASVIIQKTEASFDSYKEGLATTAPTAHQAGVSFEDTSIMLGALADSGIDGADGKANGARVQALIQRLGKPTDKARQLLSRLNISPSTAQGKLISPLTTLEQIGKRFDQDKVNPSQRDKYLNTIFGSQGAPAANVLIKGLTHGNTGALRNRVQDSDEVLTKSYETAQNTLAGDISKFQSQTESMQVKLYESTEGTVRDLVQAGSRQLDKLTPQSSSNSALSNAPSALNGTDSVDIPLFNPLMDLDVLPKKPGLSLIKGLALLTRGNALSYAGTEAAEQLYDYYTEHPEQQKYLANNYLFGNELYEVEAAKYLEDHKKAKDTLGITPPPPSAPTSGDSLSIDNTPPASASDYQTGAGANSLNGISYGNYSALSPIINSNYVDNSVINNNVQISMPEGSQSEQLHEKVLSILNEYSQQREDRRLSQMNTLHPF</sequence>
<protein>
    <submittedName>
        <fullName evidence="4">Phage tail tape measure protein</fullName>
    </submittedName>
</protein>
<dbReference type="RefSeq" id="WP_123249849.1">
    <property type="nucleotide sequence ID" value="NZ_RJLS01000002.1"/>
</dbReference>
<evidence type="ECO:0000259" key="3">
    <source>
        <dbReference type="Pfam" id="PF10145"/>
    </source>
</evidence>
<feature type="region of interest" description="Disordered" evidence="2">
    <location>
        <begin position="1"/>
        <end position="100"/>
    </location>
</feature>
<proteinExistence type="predicted"/>
<feature type="compositionally biased region" description="Low complexity" evidence="2">
    <location>
        <begin position="11"/>
        <end position="32"/>
    </location>
</feature>
<accession>A0ABX9WWM0</accession>
<dbReference type="Proteomes" id="UP000271870">
    <property type="component" value="Unassembled WGS sequence"/>
</dbReference>
<comment type="caution">
    <text evidence="4">The sequence shown here is derived from an EMBL/GenBank/DDBJ whole genome shotgun (WGS) entry which is preliminary data.</text>
</comment>
<feature type="compositionally biased region" description="Basic and acidic residues" evidence="2">
    <location>
        <begin position="89"/>
        <end position="100"/>
    </location>
</feature>
<dbReference type="NCBIfam" id="TIGR01760">
    <property type="entry name" value="tape_meas_TP901"/>
    <property type="match status" value="1"/>
</dbReference>
<evidence type="ECO:0000313" key="5">
    <source>
        <dbReference type="Proteomes" id="UP000271870"/>
    </source>
</evidence>
<gene>
    <name evidence="4" type="ORF">EFS38_01460</name>
</gene>
<dbReference type="InterPro" id="IPR010090">
    <property type="entry name" value="Phage_tape_meas"/>
</dbReference>
<feature type="compositionally biased region" description="Polar residues" evidence="2">
    <location>
        <begin position="38"/>
        <end position="52"/>
    </location>
</feature>
<keyword evidence="5" id="KW-1185">Reference proteome</keyword>
<evidence type="ECO:0000313" key="4">
    <source>
        <dbReference type="EMBL" id="RNM26459.1"/>
    </source>
</evidence>
<dbReference type="PANTHER" id="PTHR37813">
    <property type="entry name" value="FELS-2 PROPHAGE PROTEIN"/>
    <property type="match status" value="1"/>
</dbReference>
<dbReference type="EMBL" id="RJLS01000002">
    <property type="protein sequence ID" value="RNM26459.1"/>
    <property type="molecule type" value="Genomic_DNA"/>
</dbReference>